<organism evidence="2 3">
    <name type="scientific">Mycolicibacterium rhodesiae</name>
    <name type="common">Mycobacterium rhodesiae</name>
    <dbReference type="NCBI Taxonomy" id="36814"/>
    <lineage>
        <taxon>Bacteria</taxon>
        <taxon>Bacillati</taxon>
        <taxon>Actinomycetota</taxon>
        <taxon>Actinomycetes</taxon>
        <taxon>Mycobacteriales</taxon>
        <taxon>Mycobacteriaceae</taxon>
        <taxon>Mycolicibacterium</taxon>
    </lineage>
</organism>
<protein>
    <submittedName>
        <fullName evidence="2">Uncharacterized protein</fullName>
    </submittedName>
</protein>
<accession>A0A1X0IHY9</accession>
<feature type="region of interest" description="Disordered" evidence="1">
    <location>
        <begin position="1"/>
        <end position="31"/>
    </location>
</feature>
<dbReference type="Proteomes" id="UP000192534">
    <property type="component" value="Unassembled WGS sequence"/>
</dbReference>
<dbReference type="AlphaFoldDB" id="A0A1X0IHY9"/>
<evidence type="ECO:0000313" key="3">
    <source>
        <dbReference type="Proteomes" id="UP000192534"/>
    </source>
</evidence>
<keyword evidence="3" id="KW-1185">Reference proteome</keyword>
<reference evidence="2 3" key="1">
    <citation type="submission" date="2016-12" db="EMBL/GenBank/DDBJ databases">
        <title>The new phylogeny of genus Mycobacterium.</title>
        <authorList>
            <person name="Tortoli E."/>
            <person name="Trovato A."/>
            <person name="Cirillo D.M."/>
        </authorList>
    </citation>
    <scope>NUCLEOTIDE SEQUENCE [LARGE SCALE GENOMIC DNA]</scope>
    <source>
        <strain evidence="2 3">DSM 44223</strain>
    </source>
</reference>
<dbReference type="EMBL" id="MVIH01000033">
    <property type="protein sequence ID" value="ORB47043.1"/>
    <property type="molecule type" value="Genomic_DNA"/>
</dbReference>
<feature type="compositionally biased region" description="Basic and acidic residues" evidence="1">
    <location>
        <begin position="1"/>
        <end position="27"/>
    </location>
</feature>
<evidence type="ECO:0000256" key="1">
    <source>
        <dbReference type="SAM" id="MobiDB-lite"/>
    </source>
</evidence>
<proteinExistence type="predicted"/>
<name>A0A1X0IHY9_MYCRH</name>
<gene>
    <name evidence="2" type="ORF">BST42_28465</name>
</gene>
<comment type="caution">
    <text evidence="2">The sequence shown here is derived from an EMBL/GenBank/DDBJ whole genome shotgun (WGS) entry which is preliminary data.</text>
</comment>
<sequence>MPDQRDQANDDVRHRGDLHDQHGDHDPAAAPHVVNGGLALLIEVGFIGDFRAKQLKQGDRDIGRHADITDVVSAAQHQRRKSDPHAGVAIVIGLRQWGR</sequence>
<evidence type="ECO:0000313" key="2">
    <source>
        <dbReference type="EMBL" id="ORB47043.1"/>
    </source>
</evidence>